<evidence type="ECO:0000256" key="2">
    <source>
        <dbReference type="ARBA" id="ARBA00022452"/>
    </source>
</evidence>
<dbReference type="InterPro" id="IPR011990">
    <property type="entry name" value="TPR-like_helical_dom_sf"/>
</dbReference>
<dbReference type="Proteomes" id="UP000292039">
    <property type="component" value="Unassembled WGS sequence"/>
</dbReference>
<dbReference type="GO" id="GO:0009279">
    <property type="term" value="C:cell outer membrane"/>
    <property type="evidence" value="ECO:0007669"/>
    <property type="project" value="UniProtKB-SubCell"/>
</dbReference>
<feature type="domain" description="Surface lipoprotein assembly modifier N-terminal TPR repeats region" evidence="10">
    <location>
        <begin position="81"/>
        <end position="162"/>
    </location>
</feature>
<evidence type="ECO:0000256" key="5">
    <source>
        <dbReference type="ARBA" id="ARBA00023136"/>
    </source>
</evidence>
<evidence type="ECO:0000313" key="11">
    <source>
        <dbReference type="EMBL" id="RZS73040.1"/>
    </source>
</evidence>
<evidence type="ECO:0000256" key="8">
    <source>
        <dbReference type="SAM" id="SignalP"/>
    </source>
</evidence>
<reference evidence="11 12" key="1">
    <citation type="submission" date="2019-02" db="EMBL/GenBank/DDBJ databases">
        <title>Genomic Encyclopedia of Type Strains, Phase IV (KMG-IV): sequencing the most valuable type-strain genomes for metagenomic binning, comparative biology and taxonomic classification.</title>
        <authorList>
            <person name="Goeker M."/>
        </authorList>
    </citation>
    <scope>NUCLEOTIDE SEQUENCE [LARGE SCALE GENOMIC DNA]</scope>
    <source>
        <strain evidence="11 12">DSM 16618</strain>
    </source>
</reference>
<protein>
    <submittedName>
        <fullName evidence="11">Uncharacterized protein DUF560</fullName>
    </submittedName>
</protein>
<name>A0A4Q7MY19_9BURK</name>
<evidence type="ECO:0000313" key="12">
    <source>
        <dbReference type="Proteomes" id="UP000292039"/>
    </source>
</evidence>
<evidence type="ECO:0000256" key="4">
    <source>
        <dbReference type="ARBA" id="ARBA00022729"/>
    </source>
</evidence>
<feature type="chain" id="PRO_5020942881" evidence="8">
    <location>
        <begin position="24"/>
        <end position="486"/>
    </location>
</feature>
<keyword evidence="6" id="KW-0998">Cell outer membrane</keyword>
<dbReference type="SUPFAM" id="SSF48452">
    <property type="entry name" value="TPR-like"/>
    <property type="match status" value="1"/>
</dbReference>
<gene>
    <name evidence="11" type="ORF">EV679_0224</name>
</gene>
<sequence length="486" mass="56186">MSYLSVTRVMVFCCLSYCVSTYAQQDTSDRLWMQSEQNSQRLQQQLLPDDTDSQASEAYQAAIDAMTLTPEGRLQRLTLEILKAVNHKDWFGASRLLSQYARVPHHDPALFDFVSASRLAASGDYNHAVDQYRKVLETNPYFSRGSLDLGRVLYTDNRLHDAGIVFRQLKTQAHPDDIRQYIDQYTKAIEERQQLHVSLSASWVHEDNLNQASTYVDSCAMIFDGACHTNIPVAKKGDSGLYYEASADKLWSLAGHHNILFRSINYGNHYYHENSYDNFVSTNYLGYQFNSAHNQIQVLPSFEYDNEGGHKAYHAFGMRASFRRQLTPRALAELSYEYKNRHFSHNFSYLQGNYQGISLFGVYWLHPSTQLYGNLMWRDNDAKQKVFAYREKIARVGIFKSFQNQITLNIAYTFRHKEAESSNAFFGGRRQRDNENGIYVGLTAPYLSWHGLTPTFSYEYRKNRSTIPHAYTFEKSRTMLGVSKIF</sequence>
<accession>A0A4Q7MY19</accession>
<dbReference type="RefSeq" id="WP_165389925.1">
    <property type="nucleotide sequence ID" value="NZ_CBCSEB010000003.1"/>
</dbReference>
<keyword evidence="3" id="KW-0812">Transmembrane</keyword>
<keyword evidence="2" id="KW-1134">Transmembrane beta strand</keyword>
<feature type="signal peptide" evidence="8">
    <location>
        <begin position="1"/>
        <end position="23"/>
    </location>
</feature>
<dbReference type="InterPro" id="IPR007655">
    <property type="entry name" value="Slam_C"/>
</dbReference>
<dbReference type="AlphaFoldDB" id="A0A4Q7MY19"/>
<dbReference type="Pfam" id="PF24575">
    <property type="entry name" value="TPR_Slam"/>
    <property type="match status" value="1"/>
</dbReference>
<comment type="subcellular location">
    <subcellularLocation>
        <location evidence="1">Cell outer membrane</location>
        <topology evidence="1">Multi-pass membrane protein</topology>
    </subcellularLocation>
</comment>
<keyword evidence="5" id="KW-0472">Membrane</keyword>
<dbReference type="Gene3D" id="1.25.40.10">
    <property type="entry name" value="Tetratricopeptide repeat domain"/>
    <property type="match status" value="1"/>
</dbReference>
<dbReference type="EMBL" id="SGWZ01000001">
    <property type="protein sequence ID" value="RZS73040.1"/>
    <property type="molecule type" value="Genomic_DNA"/>
</dbReference>
<proteinExistence type="inferred from homology"/>
<evidence type="ECO:0000256" key="6">
    <source>
        <dbReference type="ARBA" id="ARBA00023237"/>
    </source>
</evidence>
<organism evidence="11 12">
    <name type="scientific">Kerstersia gyiorum</name>
    <dbReference type="NCBI Taxonomy" id="206506"/>
    <lineage>
        <taxon>Bacteria</taxon>
        <taxon>Pseudomonadati</taxon>
        <taxon>Pseudomonadota</taxon>
        <taxon>Betaproteobacteria</taxon>
        <taxon>Burkholderiales</taxon>
        <taxon>Alcaligenaceae</taxon>
        <taxon>Kerstersia</taxon>
    </lineage>
</organism>
<evidence type="ECO:0000259" key="9">
    <source>
        <dbReference type="Pfam" id="PF04575"/>
    </source>
</evidence>
<feature type="domain" description="Surface lipoprotein assembly modifier C-terminal" evidence="9">
    <location>
        <begin position="196"/>
        <end position="486"/>
    </location>
</feature>
<comment type="caution">
    <text evidence="11">The sequence shown here is derived from an EMBL/GenBank/DDBJ whole genome shotgun (WGS) entry which is preliminary data.</text>
</comment>
<evidence type="ECO:0000259" key="10">
    <source>
        <dbReference type="Pfam" id="PF24575"/>
    </source>
</evidence>
<dbReference type="Pfam" id="PF04575">
    <property type="entry name" value="SlipAM"/>
    <property type="match status" value="1"/>
</dbReference>
<keyword evidence="4 8" id="KW-0732">Signal</keyword>
<evidence type="ECO:0000256" key="7">
    <source>
        <dbReference type="ARBA" id="ARBA00023609"/>
    </source>
</evidence>
<evidence type="ECO:0000256" key="1">
    <source>
        <dbReference type="ARBA" id="ARBA00004571"/>
    </source>
</evidence>
<evidence type="ECO:0000256" key="3">
    <source>
        <dbReference type="ARBA" id="ARBA00022692"/>
    </source>
</evidence>
<comment type="similarity">
    <text evidence="7">Belongs to the Slam family.</text>
</comment>
<dbReference type="InterPro" id="IPR057556">
    <property type="entry name" value="TPR_Slam"/>
</dbReference>